<evidence type="ECO:0000259" key="1">
    <source>
        <dbReference type="Pfam" id="PF23343"/>
    </source>
</evidence>
<organism evidence="2">
    <name type="scientific">uncultured Rubrobacteraceae bacterium</name>
    <dbReference type="NCBI Taxonomy" id="349277"/>
    <lineage>
        <taxon>Bacteria</taxon>
        <taxon>Bacillati</taxon>
        <taxon>Actinomycetota</taxon>
        <taxon>Rubrobacteria</taxon>
        <taxon>Rubrobacterales</taxon>
        <taxon>Rubrobacteraceae</taxon>
        <taxon>environmental samples</taxon>
    </lineage>
</organism>
<dbReference type="EMBL" id="CADCVM010000501">
    <property type="protein sequence ID" value="CAA9533382.1"/>
    <property type="molecule type" value="Genomic_DNA"/>
</dbReference>
<gene>
    <name evidence="2" type="ORF">AVDCRST_MAG05-4626</name>
</gene>
<sequence length="232" mass="27249">MRKKIREFSRNSMAKFREFTASIPRRTRKASQMIDVCLTFPADHPKDPSLCKRRLWAFLRRLEREYGEFPIIWKQEFQGREAIHYHLVLFLPPSMLKSGKDLRRMREFVARSWYTVCGEICEEHLGAGTSVGKVRDWLDTVKYLAKPERVAGPEGEDQSPGKGPDPGRFWGIWHKELLHIAWETVRISMRDFYAIRRVMRRLVGLKPRGTVRTMNVFVGDEVVERILPHPSP</sequence>
<feature type="domain" description="Replication-associated protein ORF2/G2P" evidence="1">
    <location>
        <begin position="36"/>
        <end position="105"/>
    </location>
</feature>
<dbReference type="AlphaFoldDB" id="A0A6J4TVZ8"/>
<evidence type="ECO:0000313" key="2">
    <source>
        <dbReference type="EMBL" id="CAA9533382.1"/>
    </source>
</evidence>
<proteinExistence type="predicted"/>
<protein>
    <recommendedName>
        <fullName evidence="1">Replication-associated protein ORF2/G2P domain-containing protein</fullName>
    </recommendedName>
</protein>
<dbReference type="Pfam" id="PF23343">
    <property type="entry name" value="REP_ORF2-G2P"/>
    <property type="match status" value="1"/>
</dbReference>
<name>A0A6J4TVZ8_9ACTN</name>
<reference evidence="2" key="1">
    <citation type="submission" date="2020-02" db="EMBL/GenBank/DDBJ databases">
        <authorList>
            <person name="Meier V. D."/>
        </authorList>
    </citation>
    <scope>NUCLEOTIDE SEQUENCE</scope>
    <source>
        <strain evidence="2">AVDCRST_MAG05</strain>
    </source>
</reference>
<accession>A0A6J4TVZ8</accession>
<dbReference type="InterPro" id="IPR056906">
    <property type="entry name" value="ORF2/G2P_dom"/>
</dbReference>